<dbReference type="GO" id="GO:0006508">
    <property type="term" value="P:proteolysis"/>
    <property type="evidence" value="ECO:0007669"/>
    <property type="project" value="UniProtKB-KW"/>
</dbReference>
<evidence type="ECO:0008006" key="10">
    <source>
        <dbReference type="Google" id="ProtNLM"/>
    </source>
</evidence>
<gene>
    <name evidence="8" type="ORF">CEUSTIGMA_g7345.t1</name>
</gene>
<keyword evidence="5" id="KW-0788">Thiol protease</keyword>
<dbReference type="OrthoDB" id="417506at2759"/>
<comment type="caution">
    <text evidence="8">The sequence shown here is derived from an EMBL/GenBank/DDBJ whole genome shotgun (WGS) entry which is preliminary data.</text>
</comment>
<reference evidence="8 9" key="1">
    <citation type="submission" date="2017-08" db="EMBL/GenBank/DDBJ databases">
        <title>Acidophilic green algal genome provides insights into adaptation to an acidic environment.</title>
        <authorList>
            <person name="Hirooka S."/>
            <person name="Hirose Y."/>
            <person name="Kanesaki Y."/>
            <person name="Higuchi S."/>
            <person name="Fujiwara T."/>
            <person name="Onuma R."/>
            <person name="Era A."/>
            <person name="Ohbayashi R."/>
            <person name="Uzuka A."/>
            <person name="Nozaki H."/>
            <person name="Yoshikawa H."/>
            <person name="Miyagishima S.Y."/>
        </authorList>
    </citation>
    <scope>NUCLEOTIDE SEQUENCE [LARGE SCALE GENOMIC DNA]</scope>
    <source>
        <strain evidence="8 9">NIES-2499</strain>
    </source>
</reference>
<organism evidence="8 9">
    <name type="scientific">Chlamydomonas eustigma</name>
    <dbReference type="NCBI Taxonomy" id="1157962"/>
    <lineage>
        <taxon>Eukaryota</taxon>
        <taxon>Viridiplantae</taxon>
        <taxon>Chlorophyta</taxon>
        <taxon>core chlorophytes</taxon>
        <taxon>Chlorophyceae</taxon>
        <taxon>CS clade</taxon>
        <taxon>Chlamydomonadales</taxon>
        <taxon>Chlamydomonadaceae</taxon>
        <taxon>Chlamydomonas</taxon>
    </lineage>
</organism>
<evidence type="ECO:0000313" key="8">
    <source>
        <dbReference type="EMBL" id="GAX79905.1"/>
    </source>
</evidence>
<protein>
    <recommendedName>
        <fullName evidence="10">Ufm1-specific protease</fullName>
    </recommendedName>
</protein>
<dbReference type="EMBL" id="BEGY01000047">
    <property type="protein sequence ID" value="GAX79905.1"/>
    <property type="molecule type" value="Genomic_DNA"/>
</dbReference>
<keyword evidence="4" id="KW-0378">Hydrolase</keyword>
<evidence type="ECO:0000256" key="1">
    <source>
        <dbReference type="ARBA" id="ARBA00008552"/>
    </source>
</evidence>
<dbReference type="Proteomes" id="UP000232323">
    <property type="component" value="Unassembled WGS sequence"/>
</dbReference>
<sequence>MDIGQNLLRKLLDNDCQPCAIIGYLRNDAFFGVDALFLDSGISYEDASRMIPHGLSMCGVWASSEQALITALSHSFIVDMMNDKPGDSSITLAYPDSATLDGPPAAVNITVQRVKSKIATNSKLSSLGTEVAVKLINSEDPKLPNLEWLTNYDVHIIRCFVDLELRVKRRDDSLFWASLNAAFLPLVEELRKPEVAFLLSSITSSGEQRIATVGASEPESAASLTGLTSSPESPITARVLMIPHLGHDASPSSWPAPSFVYEVADSSQGDRVEDLITCPLHVEGVAYIPAGCMVAEALVTTLLSRLEAIKAVMLRQGSVVQVTSHHFLPPGRAHHITIDYPRIKADLESNELILQPYRRQLHTLLGLPMDRPALRVLAAFSLPTSVADKAFSSQQQIQEDRLKDVHMGLPLPGPSEFVHLIHGSYDYHHYMQDRFDDSGWGCAYRSLQTICSWFRLQQYASKPSPNHREIQEILVKLGDKEKSFVGSTKWIGAIELSYVLDEYLGVTSKIITINRGSDIPQHARELAAHFKSQGTPIMIGGGVLAYTLLGVYFNDSTGDCAFLILDPHYTGAEVLPRIHKGTWVAWKRLGDTAAAGGPLFVQDAFYNFLCPQRPKQV</sequence>
<feature type="domain" description="UFSP2 second" evidence="7">
    <location>
        <begin position="294"/>
        <end position="385"/>
    </location>
</feature>
<accession>A0A250X9X6</accession>
<dbReference type="AlphaFoldDB" id="A0A250X9X6"/>
<dbReference type="PANTHER" id="PTHR48153">
    <property type="entry name" value="UFM1-SPECIFIC PROTEASE 2"/>
    <property type="match status" value="1"/>
</dbReference>
<keyword evidence="3" id="KW-0833">Ubl conjugation pathway</keyword>
<dbReference type="Gene3D" id="3.90.70.130">
    <property type="match status" value="1"/>
</dbReference>
<evidence type="ECO:0000256" key="2">
    <source>
        <dbReference type="ARBA" id="ARBA00022670"/>
    </source>
</evidence>
<proteinExistence type="inferred from homology"/>
<dbReference type="InterPro" id="IPR049387">
    <property type="entry name" value="UFSP2-like_2nd"/>
</dbReference>
<dbReference type="PANTHER" id="PTHR48153:SF2">
    <property type="entry name" value="UFM1-SPECIFIC PROTEASE 2"/>
    <property type="match status" value="1"/>
</dbReference>
<feature type="domain" description="UFSP1/2/DUB catalytic" evidence="6">
    <location>
        <begin position="419"/>
        <end position="591"/>
    </location>
</feature>
<keyword evidence="2" id="KW-0645">Protease</keyword>
<evidence type="ECO:0000259" key="6">
    <source>
        <dbReference type="Pfam" id="PF07910"/>
    </source>
</evidence>
<name>A0A250X9X6_9CHLO</name>
<evidence type="ECO:0000256" key="4">
    <source>
        <dbReference type="ARBA" id="ARBA00022801"/>
    </source>
</evidence>
<evidence type="ECO:0000259" key="7">
    <source>
        <dbReference type="Pfam" id="PF20908"/>
    </source>
</evidence>
<dbReference type="STRING" id="1157962.A0A250X9X6"/>
<dbReference type="InterPro" id="IPR012462">
    <property type="entry name" value="UFSP1/2_DUB_cat"/>
</dbReference>
<dbReference type="Pfam" id="PF07910">
    <property type="entry name" value="Peptidase_C78"/>
    <property type="match status" value="1"/>
</dbReference>
<evidence type="ECO:0000256" key="5">
    <source>
        <dbReference type="ARBA" id="ARBA00022807"/>
    </source>
</evidence>
<evidence type="ECO:0000256" key="3">
    <source>
        <dbReference type="ARBA" id="ARBA00022786"/>
    </source>
</evidence>
<evidence type="ECO:0000313" key="9">
    <source>
        <dbReference type="Proteomes" id="UP000232323"/>
    </source>
</evidence>
<keyword evidence="9" id="KW-1185">Reference proteome</keyword>
<comment type="similarity">
    <text evidence="1">Belongs to the peptidase C78 family.</text>
</comment>
<dbReference type="Pfam" id="PF20908">
    <property type="entry name" value="UfSP2_N"/>
    <property type="match status" value="1"/>
</dbReference>
<dbReference type="GO" id="GO:0071567">
    <property type="term" value="F:deUFMylase activity"/>
    <property type="evidence" value="ECO:0007669"/>
    <property type="project" value="TreeGrafter"/>
</dbReference>